<organism evidence="2 3">
    <name type="scientific">Oryzisolibacter propanilivorax</name>
    <dbReference type="NCBI Taxonomy" id="1527607"/>
    <lineage>
        <taxon>Bacteria</taxon>
        <taxon>Pseudomonadati</taxon>
        <taxon>Pseudomonadota</taxon>
        <taxon>Betaproteobacteria</taxon>
        <taxon>Burkholderiales</taxon>
        <taxon>Comamonadaceae</taxon>
        <taxon>Oryzisolibacter</taxon>
    </lineage>
</organism>
<dbReference type="RefSeq" id="WP_091566359.1">
    <property type="nucleotide sequence ID" value="NZ_FNHP01000001.1"/>
</dbReference>
<accession>A0A1G9PPQ4</accession>
<dbReference type="EMBL" id="FNHP01000001">
    <property type="protein sequence ID" value="SDM00603.1"/>
    <property type="molecule type" value="Genomic_DNA"/>
</dbReference>
<dbReference type="Gene3D" id="3.40.50.10140">
    <property type="entry name" value="Toll/interleukin-1 receptor homology (TIR) domain"/>
    <property type="match status" value="1"/>
</dbReference>
<dbReference type="GO" id="GO:0005524">
    <property type="term" value="F:ATP binding"/>
    <property type="evidence" value="ECO:0007669"/>
    <property type="project" value="InterPro"/>
</dbReference>
<name>A0A1G9PPQ4_9BURK</name>
<dbReference type="GO" id="GO:0016887">
    <property type="term" value="F:ATP hydrolysis activity"/>
    <property type="evidence" value="ECO:0007669"/>
    <property type="project" value="InterPro"/>
</dbReference>
<dbReference type="SUPFAM" id="SSF52200">
    <property type="entry name" value="Toll/Interleukin receptor TIR domain"/>
    <property type="match status" value="1"/>
</dbReference>
<dbReference type="AlphaFoldDB" id="A0A1G9PPQ4"/>
<reference evidence="3" key="1">
    <citation type="submission" date="2016-10" db="EMBL/GenBank/DDBJ databases">
        <authorList>
            <person name="Varghese N."/>
            <person name="Submissions S."/>
        </authorList>
    </citation>
    <scope>NUCLEOTIDE SEQUENCE [LARGE SCALE GENOMIC DNA]</scope>
    <source>
        <strain evidence="3">EPL6</strain>
    </source>
</reference>
<evidence type="ECO:0000313" key="3">
    <source>
        <dbReference type="Proteomes" id="UP000198552"/>
    </source>
</evidence>
<dbReference type="Pfam" id="PF00004">
    <property type="entry name" value="AAA"/>
    <property type="match status" value="1"/>
</dbReference>
<dbReference type="InterPro" id="IPR035897">
    <property type="entry name" value="Toll_tir_struct_dom_sf"/>
</dbReference>
<dbReference type="Proteomes" id="UP000198552">
    <property type="component" value="Unassembled WGS sequence"/>
</dbReference>
<dbReference type="InterPro" id="IPR003959">
    <property type="entry name" value="ATPase_AAA_core"/>
</dbReference>
<dbReference type="OrthoDB" id="393237at2"/>
<sequence>MAEKKKLEEVFKTVGLPPYTYIKPPYYGEVRSDIVQPGKHLLIEGPSGIGKTCVVFKVFEELKFRRNHDFLYISCRDGGAAETIDGFLDAAANGEPTRVPVLVIDDFHLLRAERRAQIGSQLKRLSDRTFEHAAPPKAILIGIPTTGVSLLSDAYDLGPRLGTYVLSRVSDSEIDKLVSEGENALQVLFEDRDVLLSESAGNFWLAQYICNKVCAAKEVYETQDDTRILTFDILGIRARLMTELSQRYMPVAKTIAKGKKWRPGGNKPYLEILLALCKIPESVVTFDKLLYVLPEKRKPGIKAVRGRIAEVLVDPAKQVDMRKQIAFDPESGFSIEDPLFRYFLTNLDAKRLYQELGVENEAVEQANLYSYDIGFSFAGEVRRLVEVANAELKKEDVVTFYDYDQQAVLLALDLENILERVYAESCRFYLVFLDKHYREKVWTKYEKDVMTRAGRKDHIIPVVLDDAGADGAVGIPKTVGRIDLRDIWAEVQRTGTIDQDIVNAVRNRCVLPLLEKLEATGQVI</sequence>
<evidence type="ECO:0000259" key="1">
    <source>
        <dbReference type="Pfam" id="PF00004"/>
    </source>
</evidence>
<dbReference type="STRING" id="1527607.SAMN05428957_101544"/>
<proteinExistence type="predicted"/>
<dbReference type="SUPFAM" id="SSF52540">
    <property type="entry name" value="P-loop containing nucleoside triphosphate hydrolases"/>
    <property type="match status" value="1"/>
</dbReference>
<dbReference type="InterPro" id="IPR027417">
    <property type="entry name" value="P-loop_NTPase"/>
</dbReference>
<feature type="domain" description="ATPase AAA-type core" evidence="1">
    <location>
        <begin position="41"/>
        <end position="130"/>
    </location>
</feature>
<keyword evidence="3" id="KW-1185">Reference proteome</keyword>
<dbReference type="Gene3D" id="3.40.50.300">
    <property type="entry name" value="P-loop containing nucleotide triphosphate hydrolases"/>
    <property type="match status" value="1"/>
</dbReference>
<dbReference type="CDD" id="cd00009">
    <property type="entry name" value="AAA"/>
    <property type="match status" value="1"/>
</dbReference>
<evidence type="ECO:0000313" key="2">
    <source>
        <dbReference type="EMBL" id="SDM00603.1"/>
    </source>
</evidence>
<gene>
    <name evidence="2" type="ORF">SAMN05428957_101544</name>
</gene>
<protein>
    <recommendedName>
        <fullName evidence="1">ATPase AAA-type core domain-containing protein</fullName>
    </recommendedName>
</protein>